<reference evidence="3" key="1">
    <citation type="submission" date="2020-04" db="EMBL/GenBank/DDBJ databases">
        <title>Deep metagenomics examines the oral microbiome during advanced dental caries in children, revealing novel taxa and co-occurrences with host molecules.</title>
        <authorList>
            <person name="Baker J.L."/>
            <person name="Morton J.T."/>
            <person name="Dinis M."/>
            <person name="Alvarez R."/>
            <person name="Tran N.C."/>
            <person name="Knight R."/>
            <person name="Edlund A."/>
        </authorList>
    </citation>
    <scope>NUCLEOTIDE SEQUENCE</scope>
    <source>
        <strain evidence="3">JCVI_30_bin.13</strain>
    </source>
</reference>
<proteinExistence type="predicted"/>
<dbReference type="Proteomes" id="UP000759246">
    <property type="component" value="Unassembled WGS sequence"/>
</dbReference>
<dbReference type="InterPro" id="IPR013783">
    <property type="entry name" value="Ig-like_fold"/>
</dbReference>
<keyword evidence="1" id="KW-1133">Transmembrane helix</keyword>
<keyword evidence="1" id="KW-0812">Transmembrane</keyword>
<feature type="non-terminal residue" evidence="3">
    <location>
        <position position="1"/>
    </location>
</feature>
<evidence type="ECO:0000313" key="4">
    <source>
        <dbReference type="Proteomes" id="UP000759246"/>
    </source>
</evidence>
<protein>
    <submittedName>
        <fullName evidence="3">Prealbumin-like fold domain-containing protein</fullName>
    </submittedName>
</protein>
<gene>
    <name evidence="3" type="ORF">HXK09_04090</name>
</gene>
<feature type="domain" description="SpaA-like prealbumin fold" evidence="2">
    <location>
        <begin position="380"/>
        <end position="452"/>
    </location>
</feature>
<dbReference type="Pfam" id="PF17802">
    <property type="entry name" value="SpaA"/>
    <property type="match status" value="1"/>
</dbReference>
<dbReference type="Gene3D" id="2.60.40.10">
    <property type="entry name" value="Immunoglobulins"/>
    <property type="match status" value="1"/>
</dbReference>
<accession>A0A929RPL3</accession>
<organism evidence="3 4">
    <name type="scientific">Actinomyces bouchesdurhonensis</name>
    <dbReference type="NCBI Taxonomy" id="1852361"/>
    <lineage>
        <taxon>Bacteria</taxon>
        <taxon>Bacillati</taxon>
        <taxon>Actinomycetota</taxon>
        <taxon>Actinomycetes</taxon>
        <taxon>Actinomycetales</taxon>
        <taxon>Actinomycetaceae</taxon>
        <taxon>Actinomyces</taxon>
    </lineage>
</organism>
<feature type="transmembrane region" description="Helical" evidence="1">
    <location>
        <begin position="525"/>
        <end position="542"/>
    </location>
</feature>
<comment type="caution">
    <text evidence="3">The sequence shown here is derived from an EMBL/GenBank/DDBJ whole genome shotgun (WGS) entry which is preliminary data.</text>
</comment>
<sequence>AAPPAGATPVTSMSTQELNMTFACLYATINQERYVRIHKVITTDDGRTYTTQPSATFTSTATQDTIDASTGATASSTTSNGSTVSGWVGNGSLSQTITPTGVGTANKGSMASYQAFLVGHSDFTVTETGMTSTDDPTEQWELTDITCVNGEGDDVDVTINKATKSINFAGVGAAHSAAAQMIDCTYTNHSRHAAVSFQNTVATNGGLTGALTFDVDYKITASNKGTLNSDTGTVQFVPNFAYGLTINSVMIGSSQDALDLGTPVSAVGGRYTITGSEPLPANTTREYWVRVNLTRSEAAGVTISNYMCRNIGGTPTSGYGMYADLSVAANRDIDGAANNKACGSVPVHTLVIAKAGHQYTNLQWPEISNEYIDDQGNGLYPLSGSEFAIYDVDPRVNASATPIVSLNSTNVGYSPYYWKTTTLEMGKQYWLVETKAPAGHSLLPQPIPFTLTSRYPDGSGTNVSMGAEMSNPLRWAKAAVQSYNSDFDNNSPNSQGMIVDGHYQASIIVVDTEMPTLPKSGGLGLYPYVALAAALLASALATRRAARRRA</sequence>
<dbReference type="EMBL" id="JABZGF010000088">
    <property type="protein sequence ID" value="MBF0966336.1"/>
    <property type="molecule type" value="Genomic_DNA"/>
</dbReference>
<evidence type="ECO:0000256" key="1">
    <source>
        <dbReference type="SAM" id="Phobius"/>
    </source>
</evidence>
<keyword evidence="1" id="KW-0472">Membrane</keyword>
<dbReference type="GO" id="GO:0005975">
    <property type="term" value="P:carbohydrate metabolic process"/>
    <property type="evidence" value="ECO:0007669"/>
    <property type="project" value="UniProtKB-ARBA"/>
</dbReference>
<evidence type="ECO:0000259" key="2">
    <source>
        <dbReference type="Pfam" id="PF17802"/>
    </source>
</evidence>
<evidence type="ECO:0000313" key="3">
    <source>
        <dbReference type="EMBL" id="MBF0966336.1"/>
    </source>
</evidence>
<dbReference type="InterPro" id="IPR041033">
    <property type="entry name" value="SpaA_PFL_dom_1"/>
</dbReference>
<dbReference type="AlphaFoldDB" id="A0A929RPL3"/>
<name>A0A929RPL3_9ACTO</name>